<dbReference type="InterPro" id="IPR001434">
    <property type="entry name" value="OmcB-like_DUF11"/>
</dbReference>
<dbReference type="Pfam" id="PF01345">
    <property type="entry name" value="DUF11"/>
    <property type="match status" value="1"/>
</dbReference>
<comment type="caution">
    <text evidence="3">The sequence shown here is derived from an EMBL/GenBank/DDBJ whole genome shotgun (WGS) entry which is preliminary data.</text>
</comment>
<organism evidence="3">
    <name type="scientific">bioreactor metagenome</name>
    <dbReference type="NCBI Taxonomy" id="1076179"/>
    <lineage>
        <taxon>unclassified sequences</taxon>
        <taxon>metagenomes</taxon>
        <taxon>ecological metagenomes</taxon>
    </lineage>
</organism>
<protein>
    <recommendedName>
        <fullName evidence="2">DUF11 domain-containing protein</fullName>
    </recommendedName>
</protein>
<gene>
    <name evidence="3" type="ORF">SDC9_21651</name>
</gene>
<evidence type="ECO:0000256" key="1">
    <source>
        <dbReference type="SAM" id="Phobius"/>
    </source>
</evidence>
<evidence type="ECO:0000259" key="2">
    <source>
        <dbReference type="Pfam" id="PF01345"/>
    </source>
</evidence>
<name>A0A644UAC9_9ZZZZ</name>
<reference evidence="3" key="1">
    <citation type="submission" date="2019-08" db="EMBL/GenBank/DDBJ databases">
        <authorList>
            <person name="Kucharzyk K."/>
            <person name="Murdoch R.W."/>
            <person name="Higgins S."/>
            <person name="Loffler F."/>
        </authorList>
    </citation>
    <scope>NUCLEOTIDE SEQUENCE</scope>
</reference>
<sequence length="458" mass="51337">MKITKEEISEIPEAWDDSELKVKLSETKPRKKMDFVTKFFLISLGAFILAMAVLLFSMLNQSSNFSEKRIVVSAVGPVSITSGEDGNISVTIENNNKIPINEAYIIATYDSGENSSGDKNLINRRVDIGDVLPKSSVTKSLDFRVFGAEGIIKEIRPVLYYKVPKSKAEFNKQINLVTVAIKTSPVSINVKNLREVHQNHDVTFTVTVRNNTSNRINDLIVSARNPNDFIYSSSSLPLKDNTPSWDIGTLNGNSEKTMTMTGKLIGEIGSTPAFTFFTGVSDPEKNNTATDTPNTFENYNTLDNIYSKVEKTILVTGQYLDFFISSDNSTENYTIAPNNSLILELDYRNNLAYSIDRAYFTALVSGSGFDFEDIQAENAIFYGNNQSIVWSEDSSPEFIRIPAFGTGKMYLNIRVNNEAKEGDEIRLILNAKGERNYEQDVSNSQDTSFERVWRVRKN</sequence>
<feature type="domain" description="DUF11" evidence="2">
    <location>
        <begin position="195"/>
        <end position="290"/>
    </location>
</feature>
<keyword evidence="1" id="KW-1133">Transmembrane helix</keyword>
<evidence type="ECO:0000313" key="3">
    <source>
        <dbReference type="EMBL" id="MPL75820.1"/>
    </source>
</evidence>
<dbReference type="EMBL" id="VSSQ01000092">
    <property type="protein sequence ID" value="MPL75820.1"/>
    <property type="molecule type" value="Genomic_DNA"/>
</dbReference>
<dbReference type="AlphaFoldDB" id="A0A644UAC9"/>
<keyword evidence="1" id="KW-0472">Membrane</keyword>
<keyword evidence="1" id="KW-0812">Transmembrane</keyword>
<proteinExistence type="predicted"/>
<accession>A0A644UAC9</accession>
<feature type="transmembrane region" description="Helical" evidence="1">
    <location>
        <begin position="39"/>
        <end position="59"/>
    </location>
</feature>